<evidence type="ECO:0000256" key="2">
    <source>
        <dbReference type="SAM" id="Phobius"/>
    </source>
</evidence>
<proteinExistence type="predicted"/>
<reference evidence="3" key="1">
    <citation type="submission" date="2021-01" db="EMBL/GenBank/DDBJ databases">
        <authorList>
            <person name="Corre E."/>
            <person name="Pelletier E."/>
            <person name="Niang G."/>
            <person name="Scheremetjew M."/>
            <person name="Finn R."/>
            <person name="Kale V."/>
            <person name="Holt S."/>
            <person name="Cochrane G."/>
            <person name="Meng A."/>
            <person name="Brown T."/>
            <person name="Cohen L."/>
        </authorList>
    </citation>
    <scope>NUCLEOTIDE SEQUENCE</scope>
    <source>
        <strain evidence="3">CCMP281</strain>
    </source>
</reference>
<evidence type="ECO:0000256" key="1">
    <source>
        <dbReference type="SAM" id="MobiDB-lite"/>
    </source>
</evidence>
<gene>
    <name evidence="3" type="ORF">HERI1096_LOCUS39926</name>
</gene>
<keyword evidence="2" id="KW-1133">Transmembrane helix</keyword>
<name>A0A7S3C3T0_9EUKA</name>
<keyword evidence="2" id="KW-0812">Transmembrane</keyword>
<feature type="compositionally biased region" description="Pro residues" evidence="1">
    <location>
        <begin position="149"/>
        <end position="166"/>
    </location>
</feature>
<protein>
    <submittedName>
        <fullName evidence="3">Uncharacterized protein</fullName>
    </submittedName>
</protein>
<feature type="region of interest" description="Disordered" evidence="1">
    <location>
        <begin position="140"/>
        <end position="169"/>
    </location>
</feature>
<keyword evidence="2" id="KW-0472">Membrane</keyword>
<dbReference type="EMBL" id="HBHX01072163">
    <property type="protein sequence ID" value="CAE0153270.1"/>
    <property type="molecule type" value="Transcribed_RNA"/>
</dbReference>
<accession>A0A7S3C3T0</accession>
<organism evidence="3">
    <name type="scientific">Haptolina ericina</name>
    <dbReference type="NCBI Taxonomy" id="156174"/>
    <lineage>
        <taxon>Eukaryota</taxon>
        <taxon>Haptista</taxon>
        <taxon>Haptophyta</taxon>
        <taxon>Prymnesiophyceae</taxon>
        <taxon>Prymnesiales</taxon>
        <taxon>Prymnesiaceae</taxon>
        <taxon>Haptolina</taxon>
    </lineage>
</organism>
<sequence length="298" mass="32735">MIDIEVRTCMGWCRHDTTHCDSDRCAGCFQCDHRPHACLVWGKISGDFGRTFNDICTYDWFASGWCSTHEEPTPSSSADETFSQWILAGLDCCAKNKLKSPPPRGCPNPEDEEELDEEDTLIAELPVRLPVLQAGLQLPPLPEIRGAGAPPPQRQSPLPSPPPPPLTLGQVSSRVMKAFAGYAATVQPWPLIVVALILANVLLLLCKKRRARSSTLLDVCLGPRRRPHRHRRVRMEEFSDEERSDLVESQPSRASARSYPGPAVPALPADYALGARHTSVVHAAAAALCNEDGVKYSL</sequence>
<evidence type="ECO:0000313" key="3">
    <source>
        <dbReference type="EMBL" id="CAE0153270.1"/>
    </source>
</evidence>
<dbReference type="AlphaFoldDB" id="A0A7S3C3T0"/>
<feature type="transmembrane region" description="Helical" evidence="2">
    <location>
        <begin position="189"/>
        <end position="206"/>
    </location>
</feature>
<feature type="region of interest" description="Disordered" evidence="1">
    <location>
        <begin position="231"/>
        <end position="261"/>
    </location>
</feature>